<keyword evidence="3" id="KW-1185">Reference proteome</keyword>
<dbReference type="AlphaFoldDB" id="A0AAV0QU30"/>
<dbReference type="Proteomes" id="UP001154282">
    <property type="component" value="Unassembled WGS sequence"/>
</dbReference>
<evidence type="ECO:0000313" key="2">
    <source>
        <dbReference type="EMBL" id="CAI0548987.1"/>
    </source>
</evidence>
<name>A0AAV0QU30_9ROSI</name>
<dbReference type="Pfam" id="PF13456">
    <property type="entry name" value="RVT_3"/>
    <property type="match status" value="1"/>
</dbReference>
<gene>
    <name evidence="2" type="ORF">LITE_LOCUS44970</name>
</gene>
<dbReference type="PANTHER" id="PTHR47074:SF11">
    <property type="entry name" value="REVERSE TRANSCRIPTASE-LIKE PROTEIN"/>
    <property type="match status" value="1"/>
</dbReference>
<dbReference type="InterPro" id="IPR044730">
    <property type="entry name" value="RNase_H-like_dom_plant"/>
</dbReference>
<evidence type="ECO:0000313" key="3">
    <source>
        <dbReference type="Proteomes" id="UP001154282"/>
    </source>
</evidence>
<accession>A0AAV0QU30</accession>
<dbReference type="PANTHER" id="PTHR47074">
    <property type="entry name" value="BNAC02G40300D PROTEIN"/>
    <property type="match status" value="1"/>
</dbReference>
<dbReference type="EMBL" id="CAMGYJ010000010">
    <property type="protein sequence ID" value="CAI0548987.1"/>
    <property type="molecule type" value="Genomic_DNA"/>
</dbReference>
<dbReference type="InterPro" id="IPR052929">
    <property type="entry name" value="RNase_H-like_EbsB-rel"/>
</dbReference>
<proteinExistence type="predicted"/>
<sequence length="115" mass="12842">MAEALAAEFGVQLACQLGYNNLMLEVDCLTLVEKLARLEEVHTEIGLIGRSIINYLGGEAVIEGCIWHVRRGANNAAHIMAHSKTHWDSREVWLERPPIYLVDQLKLDDVTSISS</sequence>
<feature type="domain" description="RNase H type-1" evidence="1">
    <location>
        <begin position="1"/>
        <end position="82"/>
    </location>
</feature>
<dbReference type="InterPro" id="IPR002156">
    <property type="entry name" value="RNaseH_domain"/>
</dbReference>
<dbReference type="GO" id="GO:0003676">
    <property type="term" value="F:nucleic acid binding"/>
    <property type="evidence" value="ECO:0007669"/>
    <property type="project" value="InterPro"/>
</dbReference>
<protein>
    <recommendedName>
        <fullName evidence="1">RNase H type-1 domain-containing protein</fullName>
    </recommendedName>
</protein>
<organism evidence="2 3">
    <name type="scientific">Linum tenue</name>
    <dbReference type="NCBI Taxonomy" id="586396"/>
    <lineage>
        <taxon>Eukaryota</taxon>
        <taxon>Viridiplantae</taxon>
        <taxon>Streptophyta</taxon>
        <taxon>Embryophyta</taxon>
        <taxon>Tracheophyta</taxon>
        <taxon>Spermatophyta</taxon>
        <taxon>Magnoliopsida</taxon>
        <taxon>eudicotyledons</taxon>
        <taxon>Gunneridae</taxon>
        <taxon>Pentapetalae</taxon>
        <taxon>rosids</taxon>
        <taxon>fabids</taxon>
        <taxon>Malpighiales</taxon>
        <taxon>Linaceae</taxon>
        <taxon>Linum</taxon>
    </lineage>
</organism>
<evidence type="ECO:0000259" key="1">
    <source>
        <dbReference type="Pfam" id="PF13456"/>
    </source>
</evidence>
<reference evidence="2" key="1">
    <citation type="submission" date="2022-08" db="EMBL/GenBank/DDBJ databases">
        <authorList>
            <person name="Gutierrez-Valencia J."/>
        </authorList>
    </citation>
    <scope>NUCLEOTIDE SEQUENCE</scope>
</reference>
<dbReference type="CDD" id="cd06222">
    <property type="entry name" value="RNase_H_like"/>
    <property type="match status" value="1"/>
</dbReference>
<comment type="caution">
    <text evidence="2">The sequence shown here is derived from an EMBL/GenBank/DDBJ whole genome shotgun (WGS) entry which is preliminary data.</text>
</comment>
<dbReference type="GO" id="GO:0004523">
    <property type="term" value="F:RNA-DNA hybrid ribonuclease activity"/>
    <property type="evidence" value="ECO:0007669"/>
    <property type="project" value="InterPro"/>
</dbReference>